<name>A0ABN7SQY8_OIKDI</name>
<dbReference type="Gene3D" id="3.10.100.10">
    <property type="entry name" value="Mannose-Binding Protein A, subunit A"/>
    <property type="match status" value="1"/>
</dbReference>
<reference evidence="2 3" key="1">
    <citation type="submission" date="2021-04" db="EMBL/GenBank/DDBJ databases">
        <authorList>
            <person name="Bliznina A."/>
        </authorList>
    </citation>
    <scope>NUCLEOTIDE SEQUENCE [LARGE SCALE GENOMIC DNA]</scope>
</reference>
<dbReference type="InterPro" id="IPR016187">
    <property type="entry name" value="CTDL_fold"/>
</dbReference>
<dbReference type="SUPFAM" id="SSF56436">
    <property type="entry name" value="C-type lectin-like"/>
    <property type="match status" value="1"/>
</dbReference>
<dbReference type="PROSITE" id="PS50041">
    <property type="entry name" value="C_TYPE_LECTIN_2"/>
    <property type="match status" value="1"/>
</dbReference>
<dbReference type="CDD" id="cd00037">
    <property type="entry name" value="CLECT"/>
    <property type="match status" value="1"/>
</dbReference>
<proteinExistence type="predicted"/>
<accession>A0ABN7SQY8</accession>
<dbReference type="EMBL" id="OU015566">
    <property type="protein sequence ID" value="CAG5103370.1"/>
    <property type="molecule type" value="Genomic_DNA"/>
</dbReference>
<feature type="domain" description="C-type lectin" evidence="1">
    <location>
        <begin position="65"/>
        <end position="184"/>
    </location>
</feature>
<evidence type="ECO:0000259" key="1">
    <source>
        <dbReference type="PROSITE" id="PS50041"/>
    </source>
</evidence>
<sequence>MKFFTIFGSAVFAQKCEKPTDISNPNSELHCIGAGGNCGINEDFARKGWQAYLTVPGQTAENTVWTEAQKYCESMGMNLATVANEQEHKDLMTYTVEYGKCMTNVTNRPGNFFIALNRVNNHDEFKWTYRNAPGEEKTCLPYEFGDGLNKFETEDKLIDKFCVYMESGSGSNQSKNWKQVDCNKNPTGTQIGFVCQPRRDVEECKSGAAGFSSLSAMIFMLAYFLIE</sequence>
<dbReference type="InterPro" id="IPR016186">
    <property type="entry name" value="C-type_lectin-like/link_sf"/>
</dbReference>
<organism evidence="2 3">
    <name type="scientific">Oikopleura dioica</name>
    <name type="common">Tunicate</name>
    <dbReference type="NCBI Taxonomy" id="34765"/>
    <lineage>
        <taxon>Eukaryota</taxon>
        <taxon>Metazoa</taxon>
        <taxon>Chordata</taxon>
        <taxon>Tunicata</taxon>
        <taxon>Appendicularia</taxon>
        <taxon>Copelata</taxon>
        <taxon>Oikopleuridae</taxon>
        <taxon>Oikopleura</taxon>
    </lineage>
</organism>
<keyword evidence="3" id="KW-1185">Reference proteome</keyword>
<dbReference type="SMART" id="SM00034">
    <property type="entry name" value="CLECT"/>
    <property type="match status" value="1"/>
</dbReference>
<gene>
    <name evidence="2" type="ORF">OKIOD_LOCUS9507</name>
</gene>
<evidence type="ECO:0000313" key="2">
    <source>
        <dbReference type="EMBL" id="CAG5103370.1"/>
    </source>
</evidence>
<dbReference type="InterPro" id="IPR001304">
    <property type="entry name" value="C-type_lectin-like"/>
</dbReference>
<protein>
    <submittedName>
        <fullName evidence="2">Oidioi.mRNA.OKI2018_I69.chr1.g742.t1.cds</fullName>
    </submittedName>
</protein>
<evidence type="ECO:0000313" key="3">
    <source>
        <dbReference type="Proteomes" id="UP001158576"/>
    </source>
</evidence>
<dbReference type="Proteomes" id="UP001158576">
    <property type="component" value="Chromosome 1"/>
</dbReference>
<dbReference type="Pfam" id="PF00059">
    <property type="entry name" value="Lectin_C"/>
    <property type="match status" value="1"/>
</dbReference>